<name>A0A8C2XS60_CYCLU</name>
<keyword evidence="11" id="KW-1185">Reference proteome</keyword>
<dbReference type="GeneID" id="117732892"/>
<feature type="domain" description="LysM" evidence="9">
    <location>
        <begin position="68"/>
        <end position="112"/>
    </location>
</feature>
<evidence type="ECO:0000256" key="2">
    <source>
        <dbReference type="ARBA" id="ARBA00022692"/>
    </source>
</evidence>
<keyword evidence="5" id="KW-0325">Glycoprotein</keyword>
<dbReference type="GO" id="GO:0016020">
    <property type="term" value="C:membrane"/>
    <property type="evidence" value="ECO:0007669"/>
    <property type="project" value="UniProtKB-SubCell"/>
</dbReference>
<protein>
    <recommendedName>
        <fullName evidence="6">LysM and putative peptidoglycan-binding domain-containing protein 4</fullName>
    </recommendedName>
</protein>
<feature type="transmembrane region" description="Helical" evidence="8">
    <location>
        <begin position="210"/>
        <end position="231"/>
    </location>
</feature>
<gene>
    <name evidence="10" type="primary">lysmd4</name>
</gene>
<keyword evidence="2 8" id="KW-0812">Transmembrane</keyword>
<reference evidence="10" key="2">
    <citation type="submission" date="2025-09" db="UniProtKB">
        <authorList>
            <consortium name="Ensembl"/>
        </authorList>
    </citation>
    <scope>IDENTIFICATION</scope>
</reference>
<dbReference type="CTD" id="145748"/>
<evidence type="ECO:0000313" key="10">
    <source>
        <dbReference type="Ensembl" id="ENSCLMP00005022538.1"/>
    </source>
</evidence>
<evidence type="ECO:0000256" key="8">
    <source>
        <dbReference type="SAM" id="Phobius"/>
    </source>
</evidence>
<dbReference type="Ensembl" id="ENSCLMT00005023618.1">
    <property type="protein sequence ID" value="ENSCLMP00005022538.1"/>
    <property type="gene ID" value="ENSCLMG00005011187.1"/>
</dbReference>
<evidence type="ECO:0000259" key="9">
    <source>
        <dbReference type="PROSITE" id="PS51782"/>
    </source>
</evidence>
<dbReference type="AlphaFoldDB" id="A0A8C2XS60"/>
<dbReference type="KEGG" id="clum:117732892"/>
<evidence type="ECO:0000256" key="6">
    <source>
        <dbReference type="ARBA" id="ARBA00040995"/>
    </source>
</evidence>
<evidence type="ECO:0000256" key="3">
    <source>
        <dbReference type="ARBA" id="ARBA00022989"/>
    </source>
</evidence>
<keyword evidence="4 8" id="KW-0472">Membrane</keyword>
<accession>A0A8C2XS60</accession>
<dbReference type="PROSITE" id="PS51782">
    <property type="entry name" value="LYSM"/>
    <property type="match status" value="1"/>
</dbReference>
<comment type="subcellular location">
    <subcellularLocation>
        <location evidence="1">Membrane</location>
        <topology evidence="1">Single-pass membrane protein</topology>
    </subcellularLocation>
</comment>
<reference evidence="10" key="1">
    <citation type="submission" date="2025-08" db="UniProtKB">
        <authorList>
            <consortium name="Ensembl"/>
        </authorList>
    </citation>
    <scope>IDENTIFICATION</scope>
</reference>
<dbReference type="Proteomes" id="UP000694565">
    <property type="component" value="Unplaced"/>
</dbReference>
<dbReference type="OrthoDB" id="538216at2759"/>
<dbReference type="InterPro" id="IPR045030">
    <property type="entry name" value="LYSM1-4"/>
</dbReference>
<dbReference type="CDD" id="cd00118">
    <property type="entry name" value="LysM"/>
    <property type="match status" value="1"/>
</dbReference>
<dbReference type="InterPro" id="IPR036779">
    <property type="entry name" value="LysM_dom_sf"/>
</dbReference>
<dbReference type="RefSeq" id="XP_034392023.1">
    <property type="nucleotide sequence ID" value="XM_034536132.1"/>
</dbReference>
<evidence type="ECO:0000256" key="1">
    <source>
        <dbReference type="ARBA" id="ARBA00004167"/>
    </source>
</evidence>
<dbReference type="Gene3D" id="3.10.350.10">
    <property type="entry name" value="LysM domain"/>
    <property type="match status" value="1"/>
</dbReference>
<evidence type="ECO:0000256" key="5">
    <source>
        <dbReference type="ARBA" id="ARBA00023180"/>
    </source>
</evidence>
<sequence>MRRGEPISQAFQAPVDVHASADGHVYMFNRRPNESTVSSDDEELNVREMRPLILQDQEQDCLRNIQLLEREVLDGDNLNKLALQYGCKVADIKRVNNLMQEQDLFALKSIKIPVQKHSFLTEMYTDLSDPQEEMPHSSTTLMKPQDRARAQPHLQEVTDFLMEVDQNIEKLIQTTNDQDDDFLDNSEKQQRFGFTGQQLTSQGADCGIQWWNAVVAMLLIGIVLPLFYVIYFKTKDNGVVNDSSALQLSTTSSDSSGAGLGSREPEHFQEPG</sequence>
<dbReference type="Pfam" id="PF01476">
    <property type="entry name" value="LysM"/>
    <property type="match status" value="1"/>
</dbReference>
<organism evidence="10 11">
    <name type="scientific">Cyclopterus lumpus</name>
    <name type="common">Lumpsucker</name>
    <dbReference type="NCBI Taxonomy" id="8103"/>
    <lineage>
        <taxon>Eukaryota</taxon>
        <taxon>Metazoa</taxon>
        <taxon>Chordata</taxon>
        <taxon>Craniata</taxon>
        <taxon>Vertebrata</taxon>
        <taxon>Euteleostomi</taxon>
        <taxon>Actinopterygii</taxon>
        <taxon>Neopterygii</taxon>
        <taxon>Teleostei</taxon>
        <taxon>Neoteleostei</taxon>
        <taxon>Acanthomorphata</taxon>
        <taxon>Eupercaria</taxon>
        <taxon>Perciformes</taxon>
        <taxon>Cottioidei</taxon>
        <taxon>Cottales</taxon>
        <taxon>Cyclopteridae</taxon>
        <taxon>Cyclopterus</taxon>
    </lineage>
</organism>
<evidence type="ECO:0000256" key="7">
    <source>
        <dbReference type="SAM" id="MobiDB-lite"/>
    </source>
</evidence>
<feature type="compositionally biased region" description="Basic and acidic residues" evidence="7">
    <location>
        <begin position="263"/>
        <end position="272"/>
    </location>
</feature>
<dbReference type="PANTHER" id="PTHR20932:SF7">
    <property type="entry name" value="AND PUTATIVE PEPTIDOGLYCAN-BINDING DOMAIN-CONTAINING PROTEIN 4-RELATED"/>
    <property type="match status" value="1"/>
</dbReference>
<dbReference type="SMART" id="SM00257">
    <property type="entry name" value="LysM"/>
    <property type="match status" value="1"/>
</dbReference>
<evidence type="ECO:0000256" key="4">
    <source>
        <dbReference type="ARBA" id="ARBA00023136"/>
    </source>
</evidence>
<dbReference type="GeneTree" id="ENSGT00940000160583"/>
<keyword evidence="3 8" id="KW-1133">Transmembrane helix</keyword>
<proteinExistence type="predicted"/>
<dbReference type="InterPro" id="IPR018392">
    <property type="entry name" value="LysM"/>
</dbReference>
<evidence type="ECO:0000313" key="11">
    <source>
        <dbReference type="Proteomes" id="UP000694565"/>
    </source>
</evidence>
<dbReference type="PANTHER" id="PTHR20932">
    <property type="entry name" value="LYSM AND PUTATIVE PEPTIDOGLYCAN-BINDING DOMAIN-CONTAINING PROTEIN"/>
    <property type="match status" value="1"/>
</dbReference>
<feature type="region of interest" description="Disordered" evidence="7">
    <location>
        <begin position="248"/>
        <end position="272"/>
    </location>
</feature>